<evidence type="ECO:0000256" key="3">
    <source>
        <dbReference type="ARBA" id="ARBA00022833"/>
    </source>
</evidence>
<reference evidence="7 8" key="1">
    <citation type="journal article" date="2012" name="Genome Biol.">
        <title>Genome and low-iron response of an oceanic diatom adapted to chronic iron limitation.</title>
        <authorList>
            <person name="Lommer M."/>
            <person name="Specht M."/>
            <person name="Roy A.S."/>
            <person name="Kraemer L."/>
            <person name="Andreson R."/>
            <person name="Gutowska M.A."/>
            <person name="Wolf J."/>
            <person name="Bergner S.V."/>
            <person name="Schilhabel M.B."/>
            <person name="Klostermeier U.C."/>
            <person name="Beiko R.G."/>
            <person name="Rosenstiel P."/>
            <person name="Hippler M."/>
            <person name="Laroche J."/>
        </authorList>
    </citation>
    <scope>NUCLEOTIDE SEQUENCE [LARGE SCALE GENOMIC DNA]</scope>
    <source>
        <strain evidence="7 8">CCMP1005</strain>
    </source>
</reference>
<dbReference type="Pfam" id="PF01753">
    <property type="entry name" value="zf-MYND"/>
    <property type="match status" value="1"/>
</dbReference>
<feature type="compositionally biased region" description="Basic and acidic residues" evidence="5">
    <location>
        <begin position="1"/>
        <end position="13"/>
    </location>
</feature>
<dbReference type="PROSITE" id="PS01360">
    <property type="entry name" value="ZF_MYND_1"/>
    <property type="match status" value="1"/>
</dbReference>
<proteinExistence type="predicted"/>
<keyword evidence="8" id="KW-1185">Reference proteome</keyword>
<dbReference type="AlphaFoldDB" id="K0SK59"/>
<name>K0SK59_THAOC</name>
<sequence length="273" mass="29319">MPRLCSRFDKEGNDGPLGPLPGTVSRATLAAARSPLASPHPSQDPGVPPPLAGLALARALHKTQRRPTEPKTRRRDRALQTEDFQQAETANPVPPSSRTPIGSVKNEWIWAEELNSRRGKPRSKRRFYLAFTLTKLSKDRASSVLGWTFFFAGFVAAAKMFCARASARLRPAPHTQYSLGGAGPNLTEVLGRVASPTYSPRSQGRGALAITATSATMATSCVPAVAAADVCANCGREGGDGVKLKNCTACLLVKYCGVDCQKAHRKQHKKLCK</sequence>
<evidence type="ECO:0000256" key="1">
    <source>
        <dbReference type="ARBA" id="ARBA00022723"/>
    </source>
</evidence>
<dbReference type="Proteomes" id="UP000266841">
    <property type="component" value="Unassembled WGS sequence"/>
</dbReference>
<feature type="region of interest" description="Disordered" evidence="5">
    <location>
        <begin position="1"/>
        <end position="102"/>
    </location>
</feature>
<dbReference type="Gene3D" id="6.10.140.2220">
    <property type="match status" value="1"/>
</dbReference>
<accession>K0SK59</accession>
<comment type="caution">
    <text evidence="7">The sequence shown here is derived from an EMBL/GenBank/DDBJ whole genome shotgun (WGS) entry which is preliminary data.</text>
</comment>
<dbReference type="PROSITE" id="PS50865">
    <property type="entry name" value="ZF_MYND_2"/>
    <property type="match status" value="1"/>
</dbReference>
<feature type="domain" description="MYND-type" evidence="6">
    <location>
        <begin position="231"/>
        <end position="272"/>
    </location>
</feature>
<keyword evidence="2 4" id="KW-0863">Zinc-finger</keyword>
<dbReference type="EMBL" id="AGNL01015964">
    <property type="protein sequence ID" value="EJK65349.1"/>
    <property type="molecule type" value="Genomic_DNA"/>
</dbReference>
<keyword evidence="1" id="KW-0479">Metal-binding</keyword>
<organism evidence="7 8">
    <name type="scientific">Thalassiosira oceanica</name>
    <name type="common">Marine diatom</name>
    <dbReference type="NCBI Taxonomy" id="159749"/>
    <lineage>
        <taxon>Eukaryota</taxon>
        <taxon>Sar</taxon>
        <taxon>Stramenopiles</taxon>
        <taxon>Ochrophyta</taxon>
        <taxon>Bacillariophyta</taxon>
        <taxon>Coscinodiscophyceae</taxon>
        <taxon>Thalassiosirophycidae</taxon>
        <taxon>Thalassiosirales</taxon>
        <taxon>Thalassiosiraceae</taxon>
        <taxon>Thalassiosira</taxon>
    </lineage>
</organism>
<dbReference type="SUPFAM" id="SSF144232">
    <property type="entry name" value="HIT/MYND zinc finger-like"/>
    <property type="match status" value="1"/>
</dbReference>
<evidence type="ECO:0000256" key="4">
    <source>
        <dbReference type="PROSITE-ProRule" id="PRU00134"/>
    </source>
</evidence>
<dbReference type="GO" id="GO:0008270">
    <property type="term" value="F:zinc ion binding"/>
    <property type="evidence" value="ECO:0007669"/>
    <property type="project" value="UniProtKB-KW"/>
</dbReference>
<feature type="non-terminal residue" evidence="7">
    <location>
        <position position="273"/>
    </location>
</feature>
<evidence type="ECO:0000256" key="5">
    <source>
        <dbReference type="SAM" id="MobiDB-lite"/>
    </source>
</evidence>
<protein>
    <recommendedName>
        <fullName evidence="6">MYND-type domain-containing protein</fullName>
    </recommendedName>
</protein>
<keyword evidence="3" id="KW-0862">Zinc</keyword>
<evidence type="ECO:0000313" key="7">
    <source>
        <dbReference type="EMBL" id="EJK65349.1"/>
    </source>
</evidence>
<dbReference type="InterPro" id="IPR002893">
    <property type="entry name" value="Znf_MYND"/>
</dbReference>
<dbReference type="OrthoDB" id="45756at2759"/>
<gene>
    <name evidence="7" type="ORF">THAOC_13799</name>
</gene>
<evidence type="ECO:0000256" key="2">
    <source>
        <dbReference type="ARBA" id="ARBA00022771"/>
    </source>
</evidence>
<evidence type="ECO:0000313" key="8">
    <source>
        <dbReference type="Proteomes" id="UP000266841"/>
    </source>
</evidence>
<evidence type="ECO:0000259" key="6">
    <source>
        <dbReference type="PROSITE" id="PS50865"/>
    </source>
</evidence>